<proteinExistence type="predicted"/>
<evidence type="ECO:0000256" key="1">
    <source>
        <dbReference type="SAM" id="Phobius"/>
    </source>
</evidence>
<dbReference type="PANTHER" id="PTHR30336">
    <property type="entry name" value="INNER MEMBRANE PROTEIN, PROBABLE PERMEASE"/>
    <property type="match status" value="1"/>
</dbReference>
<dbReference type="Proteomes" id="UP000198995">
    <property type="component" value="Unassembled WGS sequence"/>
</dbReference>
<keyword evidence="1" id="KW-0812">Transmembrane</keyword>
<evidence type="ECO:0000313" key="3">
    <source>
        <dbReference type="EMBL" id="SDD16262.1"/>
    </source>
</evidence>
<keyword evidence="4" id="KW-1185">Reference proteome</keyword>
<protein>
    <submittedName>
        <fullName evidence="3">Protein SanA, affects membrane permeability for vancomycin</fullName>
    </submittedName>
</protein>
<organism evidence="3 4">
    <name type="scientific">Peptococcus niger</name>
    <dbReference type="NCBI Taxonomy" id="2741"/>
    <lineage>
        <taxon>Bacteria</taxon>
        <taxon>Bacillati</taxon>
        <taxon>Bacillota</taxon>
        <taxon>Clostridia</taxon>
        <taxon>Eubacteriales</taxon>
        <taxon>Peptococcaceae</taxon>
        <taxon>Peptococcus</taxon>
    </lineage>
</organism>
<feature type="transmembrane region" description="Helical" evidence="1">
    <location>
        <begin position="21"/>
        <end position="45"/>
    </location>
</feature>
<accession>A0A1G6SH96</accession>
<dbReference type="CDD" id="cd06259">
    <property type="entry name" value="YdcF-like"/>
    <property type="match status" value="1"/>
</dbReference>
<reference evidence="3 4" key="1">
    <citation type="submission" date="2016-10" db="EMBL/GenBank/DDBJ databases">
        <authorList>
            <person name="de Groot N.N."/>
        </authorList>
    </citation>
    <scope>NUCLEOTIDE SEQUENCE [LARGE SCALE GENOMIC DNA]</scope>
    <source>
        <strain evidence="3 4">DSM 20475</strain>
    </source>
</reference>
<dbReference type="InterPro" id="IPR003848">
    <property type="entry name" value="DUF218"/>
</dbReference>
<dbReference type="RefSeq" id="WP_159427939.1">
    <property type="nucleotide sequence ID" value="NZ_FNAF01000001.1"/>
</dbReference>
<dbReference type="GO" id="GO:0005886">
    <property type="term" value="C:plasma membrane"/>
    <property type="evidence" value="ECO:0007669"/>
    <property type="project" value="TreeGrafter"/>
</dbReference>
<dbReference type="AlphaFoldDB" id="A0A1G6SH96"/>
<dbReference type="PANTHER" id="PTHR30336:SF6">
    <property type="entry name" value="INTEGRAL MEMBRANE PROTEIN"/>
    <property type="match status" value="1"/>
</dbReference>
<name>A0A1G6SH96_PEPNI</name>
<keyword evidence="1" id="KW-1133">Transmembrane helix</keyword>
<gene>
    <name evidence="3" type="ORF">SAMN04489866_101334</name>
</gene>
<evidence type="ECO:0000313" key="4">
    <source>
        <dbReference type="Proteomes" id="UP000198995"/>
    </source>
</evidence>
<dbReference type="Pfam" id="PF02698">
    <property type="entry name" value="DUF218"/>
    <property type="match status" value="1"/>
</dbReference>
<feature type="domain" description="DUF218" evidence="2">
    <location>
        <begin position="63"/>
        <end position="189"/>
    </location>
</feature>
<dbReference type="InterPro" id="IPR051599">
    <property type="entry name" value="Cell_Envelope_Assoc"/>
</dbReference>
<sequence>MSQDSKAGRLITGLFSKLWHLFATILILILLITTIFIGINIYVLAQGSNNLWAPNELADKNTDLILVLGAGLNADGKPSPMLAERLDTAAALYKNKAGRKLLLSGDTDQNYYDETKAMQTYLKEAGIPEKAMEIDPDGTNTYNSVLRAKNKFNAHRVIVVSQQYHLYRALNIAKTLDLKAYGVPADQHPWEGRQVYESREFWARIKDVLQSHSENWPLLIKDGLNAGIDWSRDHVAQPIFNFDAKKK</sequence>
<dbReference type="OrthoDB" id="9782395at2"/>
<dbReference type="EMBL" id="FNAF01000001">
    <property type="protein sequence ID" value="SDD16262.1"/>
    <property type="molecule type" value="Genomic_DNA"/>
</dbReference>
<evidence type="ECO:0000259" key="2">
    <source>
        <dbReference type="Pfam" id="PF02698"/>
    </source>
</evidence>
<dbReference type="InterPro" id="IPR014729">
    <property type="entry name" value="Rossmann-like_a/b/a_fold"/>
</dbReference>
<dbReference type="Gene3D" id="3.40.50.620">
    <property type="entry name" value="HUPs"/>
    <property type="match status" value="1"/>
</dbReference>
<keyword evidence="1" id="KW-0472">Membrane</keyword>